<feature type="region of interest" description="Disordered" evidence="1">
    <location>
        <begin position="41"/>
        <end position="62"/>
    </location>
</feature>
<keyword evidence="3" id="KW-1185">Reference proteome</keyword>
<sequence>MSDDGFSFEGLDDFKQQLTEVANEFPGTCEKHLRRVGNKMKKELKEASPDSGHDTKKKLNKSWKSEVQGYTGEDLQMNIWSNSPHFHLVDRGHVQKTKSGKVVGFVQGKHFLEKTAQHMESEVLPEEMEKLYKDISKKLGD</sequence>
<gene>
    <name evidence="2" type="ORF">AB840_10025</name>
</gene>
<name>A0A0J6WU68_9FIRM</name>
<dbReference type="Pfam" id="PF04883">
    <property type="entry name" value="HK97-gp10_like"/>
    <property type="match status" value="1"/>
</dbReference>
<dbReference type="AlphaFoldDB" id="A0A0J6WU68"/>
<dbReference type="InParanoid" id="A0A0J6WU68"/>
<dbReference type="Proteomes" id="UP000036503">
    <property type="component" value="Unassembled WGS sequence"/>
</dbReference>
<evidence type="ECO:0000313" key="2">
    <source>
        <dbReference type="EMBL" id="KMO86069.1"/>
    </source>
</evidence>
<organism evidence="2 3">
    <name type="scientific">Megasphaera cerevisiae DSM 20462</name>
    <dbReference type="NCBI Taxonomy" id="1122219"/>
    <lineage>
        <taxon>Bacteria</taxon>
        <taxon>Bacillati</taxon>
        <taxon>Bacillota</taxon>
        <taxon>Negativicutes</taxon>
        <taxon>Veillonellales</taxon>
        <taxon>Veillonellaceae</taxon>
        <taxon>Megasphaera</taxon>
    </lineage>
</organism>
<dbReference type="RefSeq" id="WP_048514704.1">
    <property type="nucleotide sequence ID" value="NZ_FUXD01000029.1"/>
</dbReference>
<evidence type="ECO:0000313" key="3">
    <source>
        <dbReference type="Proteomes" id="UP000036503"/>
    </source>
</evidence>
<proteinExistence type="predicted"/>
<feature type="compositionally biased region" description="Basic and acidic residues" evidence="1">
    <location>
        <begin position="41"/>
        <end position="54"/>
    </location>
</feature>
<dbReference type="PATRIC" id="fig|1122219.3.peg.1837"/>
<dbReference type="OrthoDB" id="1630761at2"/>
<evidence type="ECO:0000256" key="1">
    <source>
        <dbReference type="SAM" id="MobiDB-lite"/>
    </source>
</evidence>
<accession>A0A0J6WU68</accession>
<dbReference type="InterPro" id="IPR010064">
    <property type="entry name" value="HK97-gp10_tail"/>
</dbReference>
<evidence type="ECO:0008006" key="4">
    <source>
        <dbReference type="Google" id="ProtNLM"/>
    </source>
</evidence>
<dbReference type="EMBL" id="LEKT01000034">
    <property type="protein sequence ID" value="KMO86069.1"/>
    <property type="molecule type" value="Genomic_DNA"/>
</dbReference>
<comment type="caution">
    <text evidence="2">The sequence shown here is derived from an EMBL/GenBank/DDBJ whole genome shotgun (WGS) entry which is preliminary data.</text>
</comment>
<reference evidence="2 3" key="1">
    <citation type="submission" date="2015-06" db="EMBL/GenBank/DDBJ databases">
        <title>Draft genome sequence of beer spoilage bacterium Megasphaera cerevisiae type strain 20462.</title>
        <authorList>
            <person name="Kutumbaka K."/>
            <person name="Pasmowitz J."/>
            <person name="Mategko J."/>
            <person name="Reyes D."/>
            <person name="Friedrich A."/>
            <person name="Han S."/>
            <person name="Martens-Habbena W."/>
            <person name="Neal-McKinney J."/>
            <person name="Janagama H.K."/>
            <person name="Nadala C."/>
            <person name="Samadpour M."/>
        </authorList>
    </citation>
    <scope>NUCLEOTIDE SEQUENCE [LARGE SCALE GENOMIC DNA]</scope>
    <source>
        <strain evidence="2 3">DSM 20462</strain>
    </source>
</reference>
<protein>
    <recommendedName>
        <fullName evidence="4">HK97 gp10 family phage protein</fullName>
    </recommendedName>
</protein>